<dbReference type="EMBL" id="JADKPN010000011">
    <property type="protein sequence ID" value="MBF4764749.1"/>
    <property type="molecule type" value="Genomic_DNA"/>
</dbReference>
<keyword evidence="4" id="KW-1185">Reference proteome</keyword>
<evidence type="ECO:0000313" key="3">
    <source>
        <dbReference type="EMBL" id="MBF4764749.1"/>
    </source>
</evidence>
<dbReference type="Proteomes" id="UP000640489">
    <property type="component" value="Unassembled WGS sequence"/>
</dbReference>
<protein>
    <recommendedName>
        <fullName evidence="5">Mce-associated membrane protein</fullName>
    </recommendedName>
</protein>
<comment type="caution">
    <text evidence="3">The sequence shown here is derived from an EMBL/GenBank/DDBJ whole genome shotgun (WGS) entry which is preliminary data.</text>
</comment>
<sequence>MRLLGRRVLAVVALVLAGVVGVEVWYLAVEPPASAEHRPVVLGDLEARAVVDEAAQSLTEITSTSFHNYDDQVTQATTLMTPEYAESYRATAESLRATFMDRQREVAAQVVASAVVRATSQQVQALVFLDSRLSERGSAPITLPYRTLVTMTRSGHDWLVSDIETQ</sequence>
<evidence type="ECO:0000313" key="4">
    <source>
        <dbReference type="Proteomes" id="UP000640489"/>
    </source>
</evidence>
<dbReference type="GO" id="GO:0016020">
    <property type="term" value="C:membrane"/>
    <property type="evidence" value="ECO:0007669"/>
    <property type="project" value="UniProtKB-SubCell"/>
</dbReference>
<name>A0A930VC12_9ACTN</name>
<organism evidence="3 4">
    <name type="scientific">Nocardioides islandensis</name>
    <dbReference type="NCBI Taxonomy" id="433663"/>
    <lineage>
        <taxon>Bacteria</taxon>
        <taxon>Bacillati</taxon>
        <taxon>Actinomycetota</taxon>
        <taxon>Actinomycetes</taxon>
        <taxon>Propionibacteriales</taxon>
        <taxon>Nocardioidaceae</taxon>
        <taxon>Nocardioides</taxon>
    </lineage>
</organism>
<keyword evidence="2" id="KW-0472">Membrane</keyword>
<evidence type="ECO:0000256" key="1">
    <source>
        <dbReference type="ARBA" id="ARBA00004370"/>
    </source>
</evidence>
<accession>A0A930VC12</accession>
<evidence type="ECO:0008006" key="5">
    <source>
        <dbReference type="Google" id="ProtNLM"/>
    </source>
</evidence>
<dbReference type="PANTHER" id="PTHR37042">
    <property type="entry name" value="OUTER MEMBRANE PROTEIN RV1973"/>
    <property type="match status" value="1"/>
</dbReference>
<gene>
    <name evidence="3" type="ORF">ISU07_16575</name>
</gene>
<proteinExistence type="predicted"/>
<dbReference type="RefSeq" id="WP_194707941.1">
    <property type="nucleotide sequence ID" value="NZ_JADKPN010000011.1"/>
</dbReference>
<evidence type="ECO:0000256" key="2">
    <source>
        <dbReference type="ARBA" id="ARBA00023136"/>
    </source>
</evidence>
<comment type="subcellular location">
    <subcellularLocation>
        <location evidence="1">Membrane</location>
    </subcellularLocation>
</comment>
<reference evidence="3" key="1">
    <citation type="submission" date="2020-11" db="EMBL/GenBank/DDBJ databases">
        <title>Nocardioides sp. nov., isolated from Soil of Cynanchum wilfordii Hemsley rhizosphere.</title>
        <authorList>
            <person name="Lee J.-S."/>
            <person name="Suh M.K."/>
            <person name="Kim J.-S."/>
        </authorList>
    </citation>
    <scope>NUCLEOTIDE SEQUENCE</scope>
    <source>
        <strain evidence="3">KCTC 19275</strain>
    </source>
</reference>
<dbReference type="PANTHER" id="PTHR37042:SF4">
    <property type="entry name" value="OUTER MEMBRANE PROTEIN RV1973"/>
    <property type="match status" value="1"/>
</dbReference>
<dbReference type="AlphaFoldDB" id="A0A930VC12"/>